<dbReference type="AlphaFoldDB" id="D1BE18"/>
<evidence type="ECO:0000313" key="4">
    <source>
        <dbReference type="EMBL" id="ACZ23239.1"/>
    </source>
</evidence>
<dbReference type="GO" id="GO:0003677">
    <property type="term" value="F:DNA binding"/>
    <property type="evidence" value="ECO:0007669"/>
    <property type="project" value="UniProtKB-KW"/>
</dbReference>
<dbReference type="Gene3D" id="1.10.10.10">
    <property type="entry name" value="Winged helix-like DNA-binding domain superfamily/Winged helix DNA-binding domain"/>
    <property type="match status" value="1"/>
</dbReference>
<accession>D1BE18</accession>
<dbReference type="EMBL" id="CP001819">
    <property type="protein sequence ID" value="ACZ23239.1"/>
    <property type="molecule type" value="Genomic_DNA"/>
</dbReference>
<dbReference type="PANTHER" id="PTHR43214">
    <property type="entry name" value="TWO-COMPONENT RESPONSE REGULATOR"/>
    <property type="match status" value="1"/>
</dbReference>
<dbReference type="Gene3D" id="3.40.50.300">
    <property type="entry name" value="P-loop containing nucleotide triphosphate hydrolases"/>
    <property type="match status" value="1"/>
</dbReference>
<gene>
    <name evidence="4" type="ordered locus">Sked_33440</name>
</gene>
<dbReference type="eggNOG" id="COG0470">
    <property type="taxonomic scope" value="Bacteria"/>
</dbReference>
<evidence type="ECO:0000259" key="3">
    <source>
        <dbReference type="PROSITE" id="PS50043"/>
    </source>
</evidence>
<dbReference type="eggNOG" id="COG2197">
    <property type="taxonomic scope" value="Bacteria"/>
</dbReference>
<feature type="region of interest" description="Disordered" evidence="2">
    <location>
        <begin position="836"/>
        <end position="858"/>
    </location>
</feature>
<evidence type="ECO:0000256" key="1">
    <source>
        <dbReference type="ARBA" id="ARBA00023125"/>
    </source>
</evidence>
<evidence type="ECO:0000313" key="5">
    <source>
        <dbReference type="Proteomes" id="UP000000322"/>
    </source>
</evidence>
<dbReference type="Proteomes" id="UP000000322">
    <property type="component" value="Chromosome"/>
</dbReference>
<dbReference type="SMART" id="SM00382">
    <property type="entry name" value="AAA"/>
    <property type="match status" value="1"/>
</dbReference>
<dbReference type="InterPro" id="IPR016032">
    <property type="entry name" value="Sig_transdc_resp-reg_C-effctor"/>
</dbReference>
<dbReference type="KEGG" id="ske:Sked_33440"/>
<dbReference type="PROSITE" id="PS50043">
    <property type="entry name" value="HTH_LUXR_2"/>
    <property type="match status" value="1"/>
</dbReference>
<dbReference type="InterPro" id="IPR027417">
    <property type="entry name" value="P-loop_NTPase"/>
</dbReference>
<dbReference type="Pfam" id="PF13191">
    <property type="entry name" value="AAA_16"/>
    <property type="match status" value="1"/>
</dbReference>
<protein>
    <submittedName>
        <fullName evidence="4">Response regulator containing a CheY-like receiver domain and an HTH DNA-binding domain</fullName>
    </submittedName>
</protein>
<reference evidence="4 5" key="1">
    <citation type="journal article" date="2009" name="Stand. Genomic Sci.">
        <title>Complete genome sequence of Sanguibacter keddieii type strain (ST-74).</title>
        <authorList>
            <person name="Ivanova N."/>
            <person name="Sikorski J."/>
            <person name="Sims D."/>
            <person name="Brettin T."/>
            <person name="Detter J.C."/>
            <person name="Han C."/>
            <person name="Lapidus A."/>
            <person name="Copeland A."/>
            <person name="Glavina Del Rio T."/>
            <person name="Nolan M."/>
            <person name="Chen F."/>
            <person name="Lucas S."/>
            <person name="Tice H."/>
            <person name="Cheng J.F."/>
            <person name="Bruce D."/>
            <person name="Goodwin L."/>
            <person name="Pitluck S."/>
            <person name="Pati A."/>
            <person name="Mavromatis K."/>
            <person name="Chen A."/>
            <person name="Palaniappan K."/>
            <person name="D'haeseleer P."/>
            <person name="Chain P."/>
            <person name="Bristow J."/>
            <person name="Eisen J.A."/>
            <person name="Markowitz V."/>
            <person name="Hugenholtz P."/>
            <person name="Goker M."/>
            <person name="Pukall R."/>
            <person name="Klenk H.P."/>
            <person name="Kyrpides N.C."/>
        </authorList>
    </citation>
    <scope>NUCLEOTIDE SEQUENCE [LARGE SCALE GENOMIC DNA]</scope>
    <source>
        <strain evidence="5">ATCC 51767 / DSM 10542 / NCFB 3025 / ST-74</strain>
    </source>
</reference>
<organism evidence="4 5">
    <name type="scientific">Sanguibacter keddieii (strain ATCC 51767 / DSM 10542 / NCFB 3025 / ST-74)</name>
    <dbReference type="NCBI Taxonomy" id="446469"/>
    <lineage>
        <taxon>Bacteria</taxon>
        <taxon>Bacillati</taxon>
        <taxon>Actinomycetota</taxon>
        <taxon>Actinomycetes</taxon>
        <taxon>Micrococcales</taxon>
        <taxon>Sanguibacteraceae</taxon>
        <taxon>Sanguibacter</taxon>
    </lineage>
</organism>
<dbReference type="InterPro" id="IPR041664">
    <property type="entry name" value="AAA_16"/>
</dbReference>
<dbReference type="SUPFAM" id="SSF52540">
    <property type="entry name" value="P-loop containing nucleoside triphosphate hydrolases"/>
    <property type="match status" value="1"/>
</dbReference>
<evidence type="ECO:0000256" key="2">
    <source>
        <dbReference type="SAM" id="MobiDB-lite"/>
    </source>
</evidence>
<dbReference type="InterPro" id="IPR039420">
    <property type="entry name" value="WalR-like"/>
</dbReference>
<proteinExistence type="predicted"/>
<dbReference type="HOGENOM" id="CLU_006850_4_0_11"/>
<sequence length="938" mass="99217">MNDNGGRTASEGRDGGGSRQLDAAVEAIVKAGPHSGLLVVGPRGMGKSTLVDALEQSLDGVVIRVRGLRNVPTVPYGTAVMAQSAMASALGLPTVGAADDVEAVRRALSRRVPSGDALDEEVFEATMASAFEQALRLTAGQAPVYLLVDDVDHVDTASRVLFARLAARSSALPGGVVCTATREHDVPELHDFRRLELKPLTVPEVVEVAETTRALTPPASIAQRLLDLTDGRPAVVQELVDQLSAAQLLGSSLVPTTEPLGDAARAAVSDLLGELPPPTLEALHLVVASGTRSTDLVSRVLVSIGASLEDLVDDGALVGRAGVVRPASGLLERHLRATTTSRVRRRAAQAVLDSCVGHLDATQEAFSRAVATSDTPGASTCLVPELVGHALRVVRSSSSREAGDRARRLLAAAWPHCTPEVRGILCAAEAQVALHDGYLDDALAIARAAIDGFPGGPGRVALARVVQNASLVSAEAVSASLALDTLDQADPSEQHEAEAFTVETSLMLLAVGRPVSAQTLVERLGDRRTTFSDELRAELDYVLARTGASADGVGAADALHRWAEVRAAAPTDRVAPGEITSWGRSPWEAVGLFLYALRHEGEVQSARAVLTDLPGTARSRYERLLFDLNHAMIEFARGNYLLAVHHVEKMSQISDLGSFATSLRVGVRVGSAVAGDVRGPVDAFLQPSLPGHTVAGGLGPTLLDVRAETTRGVYFLAAGESDQALEHLEQAHASLFLDDDERSALPDAMAVVVLPVALARAYVAEGRTEDARRVAPGCDSLMGHAAWMSAAAQDLVDAVLRTPAGEAVQSTERVTAWSTDERLSRPARDHLRQVLSAPNGARPEPLPRRRPGWQTERPERAAVPLEVRSVLSDRELEVALLVARGMRNKEISAQVFLSVRTVEATLTRVFRKVDVRSRTELVSRLGGSTAVLSGDVAR</sequence>
<dbReference type="CDD" id="cd06170">
    <property type="entry name" value="LuxR_C_like"/>
    <property type="match status" value="1"/>
</dbReference>
<dbReference type="SUPFAM" id="SSF46894">
    <property type="entry name" value="C-terminal effector domain of the bipartite response regulators"/>
    <property type="match status" value="1"/>
</dbReference>
<dbReference type="Pfam" id="PF00196">
    <property type="entry name" value="GerE"/>
    <property type="match status" value="1"/>
</dbReference>
<dbReference type="RefSeq" id="WP_012868307.1">
    <property type="nucleotide sequence ID" value="NC_013521.1"/>
</dbReference>
<dbReference type="InterPro" id="IPR000792">
    <property type="entry name" value="Tscrpt_reg_LuxR_C"/>
</dbReference>
<dbReference type="InterPro" id="IPR036388">
    <property type="entry name" value="WH-like_DNA-bd_sf"/>
</dbReference>
<keyword evidence="1" id="KW-0238">DNA-binding</keyword>
<feature type="region of interest" description="Disordered" evidence="2">
    <location>
        <begin position="1"/>
        <end position="20"/>
    </location>
</feature>
<name>D1BE18_SANKS</name>
<dbReference type="STRING" id="446469.Sked_33440"/>
<dbReference type="SMART" id="SM00421">
    <property type="entry name" value="HTH_LUXR"/>
    <property type="match status" value="1"/>
</dbReference>
<keyword evidence="5" id="KW-1185">Reference proteome</keyword>
<dbReference type="InterPro" id="IPR003593">
    <property type="entry name" value="AAA+_ATPase"/>
</dbReference>
<dbReference type="PRINTS" id="PR00038">
    <property type="entry name" value="HTHLUXR"/>
</dbReference>
<feature type="domain" description="HTH luxR-type" evidence="3">
    <location>
        <begin position="864"/>
        <end position="929"/>
    </location>
</feature>
<dbReference type="GO" id="GO:0006355">
    <property type="term" value="P:regulation of DNA-templated transcription"/>
    <property type="evidence" value="ECO:0007669"/>
    <property type="project" value="InterPro"/>
</dbReference>